<accession>A0A5B8VDQ0</accession>
<dbReference type="KEGG" id="pgin:FRZ67_20985"/>
<keyword evidence="1" id="KW-0472">Membrane</keyword>
<evidence type="ECO:0000256" key="1">
    <source>
        <dbReference type="SAM" id="Phobius"/>
    </source>
</evidence>
<dbReference type="InterPro" id="IPR029058">
    <property type="entry name" value="AB_hydrolase_fold"/>
</dbReference>
<feature type="domain" description="Serine aminopeptidase S33" evidence="2">
    <location>
        <begin position="76"/>
        <end position="183"/>
    </location>
</feature>
<dbReference type="PANTHER" id="PTHR12277">
    <property type="entry name" value="ALPHA/BETA HYDROLASE DOMAIN-CONTAINING PROTEIN"/>
    <property type="match status" value="1"/>
</dbReference>
<dbReference type="EMBL" id="CP042435">
    <property type="protein sequence ID" value="QEC69657.1"/>
    <property type="molecule type" value="Genomic_DNA"/>
</dbReference>
<dbReference type="Proteomes" id="UP000321533">
    <property type="component" value="Chromosome"/>
</dbReference>
<keyword evidence="1" id="KW-0812">Transmembrane</keyword>
<protein>
    <submittedName>
        <fullName evidence="3">Lysophospholipase</fullName>
    </submittedName>
</protein>
<name>A0A5B8VDQ0_9BACT</name>
<keyword evidence="1" id="KW-1133">Transmembrane helix</keyword>
<dbReference type="AlphaFoldDB" id="A0A5B8VDQ0"/>
<proteinExistence type="predicted"/>
<reference evidence="3 4" key="1">
    <citation type="journal article" date="2016" name="Int. J. Syst. Evol. Microbiol.">
        <title>Panacibacter ginsenosidivorans gen. nov., sp. nov., with ginsenoside converting activity isolated from soil of a ginseng field.</title>
        <authorList>
            <person name="Siddiqi M.Z."/>
            <person name="Muhammad Shafi S."/>
            <person name="Choi K.D."/>
            <person name="Im W.T."/>
        </authorList>
    </citation>
    <scope>NUCLEOTIDE SEQUENCE [LARGE SCALE GENOMIC DNA]</scope>
    <source>
        <strain evidence="3 4">Gsoil1550</strain>
    </source>
</reference>
<feature type="transmembrane region" description="Helical" evidence="1">
    <location>
        <begin position="7"/>
        <end position="26"/>
    </location>
</feature>
<dbReference type="InterPro" id="IPR022742">
    <property type="entry name" value="Hydrolase_4"/>
</dbReference>
<gene>
    <name evidence="3" type="ORF">FRZ67_20985</name>
</gene>
<dbReference type="Gene3D" id="3.40.50.1820">
    <property type="entry name" value="alpha/beta hydrolase"/>
    <property type="match status" value="1"/>
</dbReference>
<keyword evidence="4" id="KW-1185">Reference proteome</keyword>
<evidence type="ECO:0000313" key="3">
    <source>
        <dbReference type="EMBL" id="QEC69657.1"/>
    </source>
</evidence>
<dbReference type="RefSeq" id="WP_147192533.1">
    <property type="nucleotide sequence ID" value="NZ_CP042435.1"/>
</dbReference>
<sequence>MKKRIGKWLIVILMIYVVVGVLLYLLQNKLLLHPEPLPHDQVYTFNTPFEERKVLYDSSTLFDIVRFKPVNDSIRKGAVIYFHGNMNNIAYYAHFADNFTKHGYEVWMMDYPGFGKSTGNLTEPLLYTEADEVYKMVSAAGFTKDSIIIYGKSLGTGIATELASTRNCKRLILESPYYSISNVAAHYAWMYPVDWMSTFKIPTDEYIQKVVAPITIFHGTSDETIPFSNTQKLQSFLKPGDEVITIEGGGHNDLNDFPLMKKKLDSLLQQ</sequence>
<evidence type="ECO:0000259" key="2">
    <source>
        <dbReference type="Pfam" id="PF12146"/>
    </source>
</evidence>
<organism evidence="3 4">
    <name type="scientific">Panacibacter ginsenosidivorans</name>
    <dbReference type="NCBI Taxonomy" id="1813871"/>
    <lineage>
        <taxon>Bacteria</taxon>
        <taxon>Pseudomonadati</taxon>
        <taxon>Bacteroidota</taxon>
        <taxon>Chitinophagia</taxon>
        <taxon>Chitinophagales</taxon>
        <taxon>Chitinophagaceae</taxon>
        <taxon>Panacibacter</taxon>
    </lineage>
</organism>
<dbReference type="Pfam" id="PF12146">
    <property type="entry name" value="Hydrolase_4"/>
    <property type="match status" value="1"/>
</dbReference>
<dbReference type="PANTHER" id="PTHR12277:SF81">
    <property type="entry name" value="PROTEIN ABHD13"/>
    <property type="match status" value="1"/>
</dbReference>
<evidence type="ECO:0000313" key="4">
    <source>
        <dbReference type="Proteomes" id="UP000321533"/>
    </source>
</evidence>
<dbReference type="OrthoDB" id="9777090at2"/>
<dbReference type="SUPFAM" id="SSF53474">
    <property type="entry name" value="alpha/beta-Hydrolases"/>
    <property type="match status" value="1"/>
</dbReference>